<dbReference type="VEuPathDB" id="TriTrypDB:TvY486_0704510"/>
<protein>
    <submittedName>
        <fullName evidence="1">Uncharacterized protein</fullName>
    </submittedName>
</protein>
<organism evidence="1">
    <name type="scientific">Trypanosoma vivax (strain Y486)</name>
    <dbReference type="NCBI Taxonomy" id="1055687"/>
    <lineage>
        <taxon>Eukaryota</taxon>
        <taxon>Discoba</taxon>
        <taxon>Euglenozoa</taxon>
        <taxon>Kinetoplastea</taxon>
        <taxon>Metakinetoplastina</taxon>
        <taxon>Trypanosomatida</taxon>
        <taxon>Trypanosomatidae</taxon>
        <taxon>Trypanosoma</taxon>
        <taxon>Duttonella</taxon>
    </lineage>
</organism>
<name>G0TYR8_TRYVY</name>
<dbReference type="EMBL" id="HE573023">
    <property type="protein sequence ID" value="CCC49117.1"/>
    <property type="molecule type" value="Genomic_DNA"/>
</dbReference>
<accession>G0TYR8</accession>
<dbReference type="AlphaFoldDB" id="G0TYR8"/>
<evidence type="ECO:0000313" key="1">
    <source>
        <dbReference type="EMBL" id="CCC49117.1"/>
    </source>
</evidence>
<proteinExistence type="predicted"/>
<sequence length="203" mass="22839">MVASLRQNSSNEWVVNLLYGATMAPRFGIQQEASSVDEEESQHRARALYCKALLHASSGGRLARDWLAGCSSLLFPSGSLLSIAMKHEGSEQDVERYRDYLVGKLQKEVERKEGGGATEGYKVDVSAHLSSMPEVRCFVYDAIRALVFYRHKKVPYEEKCHLFSVAAKLGLDQKITTELWGLVEQESSIARDKQRALENPWNE</sequence>
<dbReference type="OMA" id="CFMYDAM"/>
<gene>
    <name evidence="1" type="ORF">TVY486_0704510</name>
</gene>
<reference evidence="1" key="1">
    <citation type="journal article" date="2012" name="Proc. Natl. Acad. Sci. U.S.A.">
        <title>Antigenic diversity is generated by distinct evolutionary mechanisms in African trypanosome species.</title>
        <authorList>
            <person name="Jackson A.P."/>
            <person name="Berry A."/>
            <person name="Aslett M."/>
            <person name="Allison H.C."/>
            <person name="Burton P."/>
            <person name="Vavrova-Anderson J."/>
            <person name="Brown R."/>
            <person name="Browne H."/>
            <person name="Corton N."/>
            <person name="Hauser H."/>
            <person name="Gamble J."/>
            <person name="Gilderthorp R."/>
            <person name="Marcello L."/>
            <person name="McQuillan J."/>
            <person name="Otto T.D."/>
            <person name="Quail M.A."/>
            <person name="Sanders M.J."/>
            <person name="van Tonder A."/>
            <person name="Ginger M.L."/>
            <person name="Field M.C."/>
            <person name="Barry J.D."/>
            <person name="Hertz-Fowler C."/>
            <person name="Berriman M."/>
        </authorList>
    </citation>
    <scope>NUCLEOTIDE SEQUENCE</scope>
    <source>
        <strain evidence="1">Y486</strain>
    </source>
</reference>